<feature type="compositionally biased region" description="Polar residues" evidence="6">
    <location>
        <begin position="21"/>
        <end position="43"/>
    </location>
</feature>
<sequence>MLSNGDCNRFIIKQSLKSRFNPNNRSKNRSIFNKSAGNRKQTYSRLRSLSSSSVKPYNSLTSDPESNENKTRWLPNSSKRFELDRFEKFPAVNSNGVNVDMVELGNLRDPFDSELKKRTIGLDNEVDLLGKKKKIVDASDFGDFLPIGWKLLVSVRRKDGNFSLFCGRYISPNELQFNSCKEVSLYLLSLSEPQDVKQS</sequence>
<accession>A0AAD4S9R2</accession>
<dbReference type="Proteomes" id="UP001202328">
    <property type="component" value="Unassembled WGS sequence"/>
</dbReference>
<keyword evidence="3" id="KW-0238">DNA-binding</keyword>
<keyword evidence="2" id="KW-0805">Transcription regulation</keyword>
<evidence type="ECO:0000259" key="7">
    <source>
        <dbReference type="PROSITE" id="PS50982"/>
    </source>
</evidence>
<gene>
    <name evidence="8" type="ORF">MKW98_001636</name>
</gene>
<organism evidence="8 9">
    <name type="scientific">Papaver atlanticum</name>
    <dbReference type="NCBI Taxonomy" id="357466"/>
    <lineage>
        <taxon>Eukaryota</taxon>
        <taxon>Viridiplantae</taxon>
        <taxon>Streptophyta</taxon>
        <taxon>Embryophyta</taxon>
        <taxon>Tracheophyta</taxon>
        <taxon>Spermatophyta</taxon>
        <taxon>Magnoliopsida</taxon>
        <taxon>Ranunculales</taxon>
        <taxon>Papaveraceae</taxon>
        <taxon>Papaveroideae</taxon>
        <taxon>Papaver</taxon>
    </lineage>
</organism>
<evidence type="ECO:0000256" key="4">
    <source>
        <dbReference type="ARBA" id="ARBA00023163"/>
    </source>
</evidence>
<proteinExistence type="predicted"/>
<evidence type="ECO:0000256" key="5">
    <source>
        <dbReference type="ARBA" id="ARBA00023242"/>
    </source>
</evidence>
<reference evidence="8" key="1">
    <citation type="submission" date="2022-04" db="EMBL/GenBank/DDBJ databases">
        <title>A functionally conserved STORR gene fusion in Papaver species that diverged 16.8 million years ago.</title>
        <authorList>
            <person name="Catania T."/>
        </authorList>
    </citation>
    <scope>NUCLEOTIDE SEQUENCE</scope>
    <source>
        <strain evidence="8">S-188037</strain>
    </source>
</reference>
<comment type="caution">
    <text evidence="8">The sequence shown here is derived from an EMBL/GenBank/DDBJ whole genome shotgun (WGS) entry which is preliminary data.</text>
</comment>
<dbReference type="AlphaFoldDB" id="A0AAD4S9R2"/>
<name>A0AAD4S9R2_9MAGN</name>
<evidence type="ECO:0000256" key="2">
    <source>
        <dbReference type="ARBA" id="ARBA00023015"/>
    </source>
</evidence>
<protein>
    <recommendedName>
        <fullName evidence="7">MBD domain-containing protein</fullName>
    </recommendedName>
</protein>
<dbReference type="SUPFAM" id="SSF54171">
    <property type="entry name" value="DNA-binding domain"/>
    <property type="match status" value="1"/>
</dbReference>
<evidence type="ECO:0000256" key="3">
    <source>
        <dbReference type="ARBA" id="ARBA00023125"/>
    </source>
</evidence>
<feature type="domain" description="MBD" evidence="7">
    <location>
        <begin position="135"/>
        <end position="199"/>
    </location>
</feature>
<evidence type="ECO:0000313" key="9">
    <source>
        <dbReference type="Proteomes" id="UP001202328"/>
    </source>
</evidence>
<evidence type="ECO:0000256" key="1">
    <source>
        <dbReference type="ARBA" id="ARBA00004123"/>
    </source>
</evidence>
<dbReference type="InterPro" id="IPR001739">
    <property type="entry name" value="Methyl_CpG_DNA-bd"/>
</dbReference>
<dbReference type="EMBL" id="JAJJMB010012717">
    <property type="protein sequence ID" value="KAI3873987.1"/>
    <property type="molecule type" value="Genomic_DNA"/>
</dbReference>
<feature type="region of interest" description="Disordered" evidence="6">
    <location>
        <begin position="21"/>
        <end position="73"/>
    </location>
</feature>
<keyword evidence="4" id="KW-0804">Transcription</keyword>
<dbReference type="PANTHER" id="PTHR37701:SF17">
    <property type="entry name" value="METHYL BINDING DOMAIN117"/>
    <property type="match status" value="1"/>
</dbReference>
<keyword evidence="9" id="KW-1185">Reference proteome</keyword>
<feature type="compositionally biased region" description="Polar residues" evidence="6">
    <location>
        <begin position="54"/>
        <end position="64"/>
    </location>
</feature>
<keyword evidence="5" id="KW-0539">Nucleus</keyword>
<dbReference type="GO" id="GO:0003677">
    <property type="term" value="F:DNA binding"/>
    <property type="evidence" value="ECO:0007669"/>
    <property type="project" value="UniProtKB-KW"/>
</dbReference>
<dbReference type="PROSITE" id="PS50982">
    <property type="entry name" value="MBD"/>
    <property type="match status" value="1"/>
</dbReference>
<dbReference type="PANTHER" id="PTHR37701">
    <property type="entry name" value="METHYL-CPG-BINDING DOMAIN-CONTAINING PROTEIN 8"/>
    <property type="match status" value="1"/>
</dbReference>
<dbReference type="GO" id="GO:0005634">
    <property type="term" value="C:nucleus"/>
    <property type="evidence" value="ECO:0007669"/>
    <property type="project" value="UniProtKB-SubCell"/>
</dbReference>
<feature type="compositionally biased region" description="Low complexity" evidence="6">
    <location>
        <begin position="44"/>
        <end position="53"/>
    </location>
</feature>
<evidence type="ECO:0000256" key="6">
    <source>
        <dbReference type="SAM" id="MobiDB-lite"/>
    </source>
</evidence>
<dbReference type="InterPro" id="IPR016177">
    <property type="entry name" value="DNA-bd_dom_sf"/>
</dbReference>
<comment type="subcellular location">
    <subcellularLocation>
        <location evidence="1">Nucleus</location>
    </subcellularLocation>
</comment>
<dbReference type="InterPro" id="IPR037472">
    <property type="entry name" value="MBD8"/>
</dbReference>
<evidence type="ECO:0000313" key="8">
    <source>
        <dbReference type="EMBL" id="KAI3873987.1"/>
    </source>
</evidence>